<reference evidence="2" key="1">
    <citation type="journal article" date="2020" name="Stud. Mycol.">
        <title>101 Dothideomycetes genomes: A test case for predicting lifestyles and emergence of pathogens.</title>
        <authorList>
            <person name="Haridas S."/>
            <person name="Albert R."/>
            <person name="Binder M."/>
            <person name="Bloem J."/>
            <person name="LaButti K."/>
            <person name="Salamov A."/>
            <person name="Andreopoulos B."/>
            <person name="Baker S."/>
            <person name="Barry K."/>
            <person name="Bills G."/>
            <person name="Bluhm B."/>
            <person name="Cannon C."/>
            <person name="Castanera R."/>
            <person name="Culley D."/>
            <person name="Daum C."/>
            <person name="Ezra D."/>
            <person name="Gonzalez J."/>
            <person name="Henrissat B."/>
            <person name="Kuo A."/>
            <person name="Liang C."/>
            <person name="Lipzen A."/>
            <person name="Lutzoni F."/>
            <person name="Magnuson J."/>
            <person name="Mondo S."/>
            <person name="Nolan M."/>
            <person name="Ohm R."/>
            <person name="Pangilinan J."/>
            <person name="Park H.-J."/>
            <person name="Ramirez L."/>
            <person name="Alfaro M."/>
            <person name="Sun H."/>
            <person name="Tritt A."/>
            <person name="Yoshinaga Y."/>
            <person name="Zwiers L.-H."/>
            <person name="Turgeon B."/>
            <person name="Goodwin S."/>
            <person name="Spatafora J."/>
            <person name="Crous P."/>
            <person name="Grigoriev I."/>
        </authorList>
    </citation>
    <scope>NUCLEOTIDE SEQUENCE [LARGE SCALE GENOMIC DNA]</scope>
    <source>
        <strain evidence="2">CBS 304.66</strain>
    </source>
</reference>
<accession>A0A9P4JV40</accession>
<sequence length="349" mass="39291">MQPAMQDAFSSLPTELFLNILNQLVGTRDGCQPIAYAASDPITKTLRTLTLVSRGIYPVASQFLYGHCLYLDNCRNYSQFRRTLGLGLGHHPDALQYGQAGRNEKLFAEAKVTQHITSLFLSPQKTNQCGNVPMIRLPQIIDLCNTIGSTLKRLAMDLQPIYASASEIEAIKPHISTNNIFLSMTKLEDLVCSFDITDYFPSPPPNLKRLAITSQFLNEPLLRFCLSTSSLETLFLLRRPELKAADINKIFQYYHGRHLDVILVDVSANHRTPDNTRDWQPDDRVAIHELDVPKSYYGDEDDLILCDSWIWNQAVRGTLWNSGRRRMNSWSEVQAEVASTGALISSSGP</sequence>
<dbReference type="EMBL" id="ML986872">
    <property type="protein sequence ID" value="KAF2257709.1"/>
    <property type="molecule type" value="Genomic_DNA"/>
</dbReference>
<keyword evidence="2" id="KW-1185">Reference proteome</keyword>
<evidence type="ECO:0008006" key="3">
    <source>
        <dbReference type="Google" id="ProtNLM"/>
    </source>
</evidence>
<protein>
    <recommendedName>
        <fullName evidence="3">F-box domain-containing protein</fullName>
    </recommendedName>
</protein>
<dbReference type="Proteomes" id="UP000800093">
    <property type="component" value="Unassembled WGS sequence"/>
</dbReference>
<gene>
    <name evidence="1" type="ORF">CC78DRAFT_187640</name>
</gene>
<evidence type="ECO:0000313" key="2">
    <source>
        <dbReference type="Proteomes" id="UP000800093"/>
    </source>
</evidence>
<dbReference type="AlphaFoldDB" id="A0A9P4JV40"/>
<proteinExistence type="predicted"/>
<organism evidence="1 2">
    <name type="scientific">Lojkania enalia</name>
    <dbReference type="NCBI Taxonomy" id="147567"/>
    <lineage>
        <taxon>Eukaryota</taxon>
        <taxon>Fungi</taxon>
        <taxon>Dikarya</taxon>
        <taxon>Ascomycota</taxon>
        <taxon>Pezizomycotina</taxon>
        <taxon>Dothideomycetes</taxon>
        <taxon>Pleosporomycetidae</taxon>
        <taxon>Pleosporales</taxon>
        <taxon>Pleosporales incertae sedis</taxon>
        <taxon>Lojkania</taxon>
    </lineage>
</organism>
<evidence type="ECO:0000313" key="1">
    <source>
        <dbReference type="EMBL" id="KAF2257709.1"/>
    </source>
</evidence>
<dbReference type="OrthoDB" id="6365676at2759"/>
<comment type="caution">
    <text evidence="1">The sequence shown here is derived from an EMBL/GenBank/DDBJ whole genome shotgun (WGS) entry which is preliminary data.</text>
</comment>
<name>A0A9P4JV40_9PLEO</name>